<dbReference type="Pfam" id="PF13899">
    <property type="entry name" value="Thioredoxin_7"/>
    <property type="match status" value="1"/>
</dbReference>
<comment type="caution">
    <text evidence="4">The sequence shown here is derived from an EMBL/GenBank/DDBJ whole genome shotgun (WGS) entry which is preliminary data.</text>
</comment>
<dbReference type="Proteomes" id="UP001491349">
    <property type="component" value="Unassembled WGS sequence"/>
</dbReference>
<proteinExistence type="predicted"/>
<dbReference type="PROSITE" id="PS51352">
    <property type="entry name" value="THIOREDOXIN_2"/>
    <property type="match status" value="1"/>
</dbReference>
<reference evidence="4 5" key="1">
    <citation type="submission" date="2024-04" db="EMBL/GenBank/DDBJ databases">
        <title>draft genome sequnece of Flavobacterium buctense JCM 30750.</title>
        <authorList>
            <person name="Kim D.-U."/>
        </authorList>
    </citation>
    <scope>NUCLEOTIDE SEQUENCE [LARGE SCALE GENOMIC DNA]</scope>
    <source>
        <strain evidence="4 5">JCM 30750</strain>
    </source>
</reference>
<organism evidence="4 5">
    <name type="scientific">Flavobacterium buctense</name>
    <dbReference type="NCBI Taxonomy" id="1648146"/>
    <lineage>
        <taxon>Bacteria</taxon>
        <taxon>Pseudomonadati</taxon>
        <taxon>Bacteroidota</taxon>
        <taxon>Flavobacteriia</taxon>
        <taxon>Flavobacteriales</taxon>
        <taxon>Flavobacteriaceae</taxon>
        <taxon>Flavobacterium</taxon>
    </lineage>
</organism>
<gene>
    <name evidence="4" type="ORF">WMW71_06210</name>
</gene>
<keyword evidence="5" id="KW-1185">Reference proteome</keyword>
<protein>
    <submittedName>
        <fullName evidence="4">Thioredoxin family protein</fullName>
    </submittedName>
</protein>
<dbReference type="SUPFAM" id="SSF52833">
    <property type="entry name" value="Thioredoxin-like"/>
    <property type="match status" value="1"/>
</dbReference>
<name>A0ABU9E1M7_9FLAO</name>
<dbReference type="Gene3D" id="3.40.30.10">
    <property type="entry name" value="Glutaredoxin"/>
    <property type="match status" value="1"/>
</dbReference>
<keyword evidence="1 2" id="KW-0732">Signal</keyword>
<sequence>MKKIFLAAFLLISATSLAQNWTTNFEEAKATAEKEGKSILLVFSGSDWCATCIKLDKNVWQSEVFKAYAQDKLVLLRADFPKKKNNALPDELRTSNLALAEKYNKEGFFPLVVVLDKKGKVIAKKGYENQSADKFVAELQALIP</sequence>
<evidence type="ECO:0000313" key="5">
    <source>
        <dbReference type="Proteomes" id="UP001491349"/>
    </source>
</evidence>
<dbReference type="InterPro" id="IPR051099">
    <property type="entry name" value="AGR/TXD"/>
</dbReference>
<feature type="domain" description="Thioredoxin" evidence="3">
    <location>
        <begin position="5"/>
        <end position="144"/>
    </location>
</feature>
<dbReference type="PANTHER" id="PTHR15337:SF11">
    <property type="entry name" value="THIOREDOXIN DOMAIN-CONTAINING PROTEIN"/>
    <property type="match status" value="1"/>
</dbReference>
<dbReference type="InterPro" id="IPR013766">
    <property type="entry name" value="Thioredoxin_domain"/>
</dbReference>
<dbReference type="PANTHER" id="PTHR15337">
    <property type="entry name" value="ANTERIOR GRADIENT PROTEIN-RELATED"/>
    <property type="match status" value="1"/>
</dbReference>
<evidence type="ECO:0000259" key="3">
    <source>
        <dbReference type="PROSITE" id="PS51352"/>
    </source>
</evidence>
<dbReference type="EMBL" id="JBBPCB010000003">
    <property type="protein sequence ID" value="MEK8179930.1"/>
    <property type="molecule type" value="Genomic_DNA"/>
</dbReference>
<evidence type="ECO:0000256" key="1">
    <source>
        <dbReference type="ARBA" id="ARBA00022729"/>
    </source>
</evidence>
<feature type="chain" id="PRO_5047339050" evidence="2">
    <location>
        <begin position="19"/>
        <end position="144"/>
    </location>
</feature>
<feature type="signal peptide" evidence="2">
    <location>
        <begin position="1"/>
        <end position="18"/>
    </location>
</feature>
<evidence type="ECO:0000256" key="2">
    <source>
        <dbReference type="SAM" id="SignalP"/>
    </source>
</evidence>
<accession>A0ABU9E1M7</accession>
<dbReference type="InterPro" id="IPR036249">
    <property type="entry name" value="Thioredoxin-like_sf"/>
</dbReference>
<evidence type="ECO:0000313" key="4">
    <source>
        <dbReference type="EMBL" id="MEK8179930.1"/>
    </source>
</evidence>
<dbReference type="RefSeq" id="WP_187660405.1">
    <property type="nucleotide sequence ID" value="NZ_JACTAB010000004.1"/>
</dbReference>